<reference evidence="1 2" key="1">
    <citation type="journal article" date="2014" name="Nature">
        <title>The genome of the recently domesticated crop plant sugar beet (Beta vulgaris).</title>
        <authorList>
            <person name="Dohm J.C."/>
            <person name="Minoche A.E."/>
            <person name="Holtgrawe D."/>
            <person name="Capella-Gutierrez S."/>
            <person name="Zakrzewski F."/>
            <person name="Tafer H."/>
            <person name="Rupp O."/>
            <person name="Sorensen T.R."/>
            <person name="Stracke R."/>
            <person name="Reinhardt R."/>
            <person name="Goesmann A."/>
            <person name="Kraft T."/>
            <person name="Schulz B."/>
            <person name="Stadler P.F."/>
            <person name="Schmidt T."/>
            <person name="Gabaldon T."/>
            <person name="Lehrach H."/>
            <person name="Weisshaar B."/>
            <person name="Himmelbauer H."/>
        </authorList>
    </citation>
    <scope>NUCLEOTIDE SEQUENCE [LARGE SCALE GENOMIC DNA]</scope>
    <source>
        <tissue evidence="1">Taproot</tissue>
    </source>
</reference>
<evidence type="ECO:0000313" key="2">
    <source>
        <dbReference type="Proteomes" id="UP000035740"/>
    </source>
</evidence>
<proteinExistence type="predicted"/>
<evidence type="ECO:0000313" key="1">
    <source>
        <dbReference type="EMBL" id="KMS65315.1"/>
    </source>
</evidence>
<protein>
    <submittedName>
        <fullName evidence="1">Uncharacterized protein</fullName>
    </submittedName>
</protein>
<keyword evidence="2" id="KW-1185">Reference proteome</keyword>
<feature type="non-terminal residue" evidence="1">
    <location>
        <position position="1"/>
    </location>
</feature>
<dbReference type="Gramene" id="KMS65315">
    <property type="protein sequence ID" value="KMS65315"/>
    <property type="gene ID" value="BVRB_037230"/>
</dbReference>
<sequence>DAVAHVIATFDDQTKEMYAILTRALSVRSEYYKERRACWPVAELVDTMEIATFDIGILSSKFRGGLAQSAGGVARDHDLVNDFVMVATESSRLLAVNGVLNAVALLGDNVRGSIVAELERRLDAARQDPHAYRIFHDLLTPVNSPMLRHCTEHDLVGPYWTAARTLPTVHV</sequence>
<gene>
    <name evidence="1" type="ORF">BVRB_037230</name>
</gene>
<dbReference type="AlphaFoldDB" id="A0A0J8BHW9"/>
<dbReference type="Proteomes" id="UP000035740">
    <property type="component" value="Unassembled WGS sequence"/>
</dbReference>
<accession>A0A0J8BHW9</accession>
<name>A0A0J8BHW9_BETVV</name>
<dbReference type="EMBL" id="KQ110794">
    <property type="protein sequence ID" value="KMS65315.1"/>
    <property type="molecule type" value="Genomic_DNA"/>
</dbReference>
<organism evidence="1 2">
    <name type="scientific">Beta vulgaris subsp. vulgaris</name>
    <name type="common">Beet</name>
    <dbReference type="NCBI Taxonomy" id="3555"/>
    <lineage>
        <taxon>Eukaryota</taxon>
        <taxon>Viridiplantae</taxon>
        <taxon>Streptophyta</taxon>
        <taxon>Embryophyta</taxon>
        <taxon>Tracheophyta</taxon>
        <taxon>Spermatophyta</taxon>
        <taxon>Magnoliopsida</taxon>
        <taxon>eudicotyledons</taxon>
        <taxon>Gunneridae</taxon>
        <taxon>Pentapetalae</taxon>
        <taxon>Caryophyllales</taxon>
        <taxon>Chenopodiaceae</taxon>
        <taxon>Betoideae</taxon>
        <taxon>Beta</taxon>
    </lineage>
</organism>